<evidence type="ECO:0000313" key="2">
    <source>
        <dbReference type="EMBL" id="CRK28840.1"/>
    </source>
</evidence>
<sequence length="419" mass="47027">MQLLNVKISERNSYFISPELVNAAMGLAKDGEQRLRPVSTREDSTFYFWLASTCNAHLAAVRVSISIVASVSRPSNPFYEPAAQICLCCSECDLTGFQKASQRIYDVYIRPIQWTLDLSVIAHPHTFAPDSACWERGQRALERLVYDSEREIRDDNTTTSKDTPSSDAHGRALHDREEAEKGQQEGTSNESDGNTTGGNEWSRSAQPKPNQKKSLSAKETEDQDKKIVRTLAKKALNQLDIIHLRASTLRRKDVTYRLEVKAIIDRYQQAQAEDRFSALDALRAHLWEGGEDHELEVKLEDNAVLAPNVVKWARKLCSSCILFMLREQRMIQATNTQRYWADGTSIIHSVLNNLFVAEGPKALGVLAALAELNHGLTIASKKGKSRQVRMSELLTDALRGKLKCLPALQTYAEAWVCPI</sequence>
<feature type="compositionally biased region" description="Polar residues" evidence="1">
    <location>
        <begin position="184"/>
        <end position="214"/>
    </location>
</feature>
<evidence type="ECO:0000256" key="1">
    <source>
        <dbReference type="SAM" id="MobiDB-lite"/>
    </source>
</evidence>
<evidence type="ECO:0000313" key="3">
    <source>
        <dbReference type="Proteomes" id="UP000044602"/>
    </source>
</evidence>
<reference evidence="2 3" key="1">
    <citation type="submission" date="2015-05" db="EMBL/GenBank/DDBJ databases">
        <authorList>
            <person name="Wang D.B."/>
            <person name="Wang M."/>
        </authorList>
    </citation>
    <scope>NUCLEOTIDE SEQUENCE [LARGE SCALE GENOMIC DNA]</scope>
    <source>
        <strain evidence="2">VL1</strain>
    </source>
</reference>
<dbReference type="EMBL" id="CVQH01020863">
    <property type="protein sequence ID" value="CRK28840.1"/>
    <property type="molecule type" value="Genomic_DNA"/>
</dbReference>
<organism evidence="2 3">
    <name type="scientific">Verticillium longisporum</name>
    <name type="common">Verticillium dahliae var. longisporum</name>
    <dbReference type="NCBI Taxonomy" id="100787"/>
    <lineage>
        <taxon>Eukaryota</taxon>
        <taxon>Fungi</taxon>
        <taxon>Dikarya</taxon>
        <taxon>Ascomycota</taxon>
        <taxon>Pezizomycotina</taxon>
        <taxon>Sordariomycetes</taxon>
        <taxon>Hypocreomycetidae</taxon>
        <taxon>Glomerellales</taxon>
        <taxon>Plectosphaerellaceae</taxon>
        <taxon>Verticillium</taxon>
    </lineage>
</organism>
<protein>
    <submittedName>
        <fullName evidence="2">Uncharacterized protein</fullName>
    </submittedName>
</protein>
<proteinExistence type="predicted"/>
<feature type="compositionally biased region" description="Basic and acidic residues" evidence="1">
    <location>
        <begin position="168"/>
        <end position="183"/>
    </location>
</feature>
<feature type="region of interest" description="Disordered" evidence="1">
    <location>
        <begin position="151"/>
        <end position="224"/>
    </location>
</feature>
<gene>
    <name evidence="2" type="ORF">BN1708_015334</name>
</gene>
<dbReference type="AlphaFoldDB" id="A0A0G4M4K7"/>
<feature type="compositionally biased region" description="Polar residues" evidence="1">
    <location>
        <begin position="157"/>
        <end position="166"/>
    </location>
</feature>
<keyword evidence="3" id="KW-1185">Reference proteome</keyword>
<name>A0A0G4M4K7_VERLO</name>
<accession>A0A0G4M4K7</accession>
<dbReference type="Proteomes" id="UP000044602">
    <property type="component" value="Unassembled WGS sequence"/>
</dbReference>